<sequence>MSSDQEKLQSTCGSTRSPPAQGSVGTLSLVLVRPAGRMPLKRAVIAFPASYEATVTTAKEVFELDGDGIHDGQIELRRSVLSIPDGTQEWARILPREWAQVVRPDIDELGVFLNKGHSGNNAVRNEEPVTLVHLISSKTRAEKARILVPLPESYEDCQQLAFNLMLANTAYNTYTPTSIVLQGKFPATQGAILATLTPASYLPYALTSDPVEIVVSW</sequence>
<gene>
    <name evidence="2" type="ORF">GALMADRAFT_258586</name>
</gene>
<feature type="region of interest" description="Disordered" evidence="1">
    <location>
        <begin position="1"/>
        <end position="23"/>
    </location>
</feature>
<name>A0A067S8N8_GALM3</name>
<protein>
    <submittedName>
        <fullName evidence="2">Uncharacterized protein</fullName>
    </submittedName>
</protein>
<dbReference type="AlphaFoldDB" id="A0A067S8N8"/>
<accession>A0A067S8N8</accession>
<dbReference type="EMBL" id="KL142417">
    <property type="protein sequence ID" value="KDR67191.1"/>
    <property type="molecule type" value="Genomic_DNA"/>
</dbReference>
<evidence type="ECO:0000256" key="1">
    <source>
        <dbReference type="SAM" id="MobiDB-lite"/>
    </source>
</evidence>
<dbReference type="OrthoDB" id="3065797at2759"/>
<reference evidence="3" key="1">
    <citation type="journal article" date="2014" name="Proc. Natl. Acad. Sci. U.S.A.">
        <title>Extensive sampling of basidiomycete genomes demonstrates inadequacy of the white-rot/brown-rot paradigm for wood decay fungi.</title>
        <authorList>
            <person name="Riley R."/>
            <person name="Salamov A.A."/>
            <person name="Brown D.W."/>
            <person name="Nagy L.G."/>
            <person name="Floudas D."/>
            <person name="Held B.W."/>
            <person name="Levasseur A."/>
            <person name="Lombard V."/>
            <person name="Morin E."/>
            <person name="Otillar R."/>
            <person name="Lindquist E.A."/>
            <person name="Sun H."/>
            <person name="LaButti K.M."/>
            <person name="Schmutz J."/>
            <person name="Jabbour D."/>
            <person name="Luo H."/>
            <person name="Baker S.E."/>
            <person name="Pisabarro A.G."/>
            <person name="Walton J.D."/>
            <person name="Blanchette R.A."/>
            <person name="Henrissat B."/>
            <person name="Martin F."/>
            <person name="Cullen D."/>
            <person name="Hibbett D.S."/>
            <person name="Grigoriev I.V."/>
        </authorList>
    </citation>
    <scope>NUCLEOTIDE SEQUENCE [LARGE SCALE GENOMIC DNA]</scope>
    <source>
        <strain evidence="3">CBS 339.88</strain>
    </source>
</reference>
<evidence type="ECO:0000313" key="3">
    <source>
        <dbReference type="Proteomes" id="UP000027222"/>
    </source>
</evidence>
<keyword evidence="3" id="KW-1185">Reference proteome</keyword>
<dbReference type="Proteomes" id="UP000027222">
    <property type="component" value="Unassembled WGS sequence"/>
</dbReference>
<proteinExistence type="predicted"/>
<evidence type="ECO:0000313" key="2">
    <source>
        <dbReference type="EMBL" id="KDR67191.1"/>
    </source>
</evidence>
<dbReference type="HOGENOM" id="CLU_1250808_0_0_1"/>
<feature type="compositionally biased region" description="Polar residues" evidence="1">
    <location>
        <begin position="8"/>
        <end position="23"/>
    </location>
</feature>
<organism evidence="2 3">
    <name type="scientific">Galerina marginata (strain CBS 339.88)</name>
    <dbReference type="NCBI Taxonomy" id="685588"/>
    <lineage>
        <taxon>Eukaryota</taxon>
        <taxon>Fungi</taxon>
        <taxon>Dikarya</taxon>
        <taxon>Basidiomycota</taxon>
        <taxon>Agaricomycotina</taxon>
        <taxon>Agaricomycetes</taxon>
        <taxon>Agaricomycetidae</taxon>
        <taxon>Agaricales</taxon>
        <taxon>Agaricineae</taxon>
        <taxon>Strophariaceae</taxon>
        <taxon>Galerina</taxon>
    </lineage>
</organism>